<dbReference type="PANTHER" id="PTHR30213">
    <property type="entry name" value="INNER MEMBRANE PROTEIN YHJD"/>
    <property type="match status" value="1"/>
</dbReference>
<evidence type="ECO:0000256" key="3">
    <source>
        <dbReference type="ARBA" id="ARBA00022692"/>
    </source>
</evidence>
<feature type="region of interest" description="Disordered" evidence="6">
    <location>
        <begin position="306"/>
        <end position="368"/>
    </location>
</feature>
<dbReference type="HOGENOM" id="CLU_752061_0_0_7"/>
<evidence type="ECO:0000256" key="2">
    <source>
        <dbReference type="ARBA" id="ARBA00022475"/>
    </source>
</evidence>
<keyword evidence="5 7" id="KW-0472">Membrane</keyword>
<reference evidence="8 9" key="1">
    <citation type="journal article" date="2007" name="Nat. Biotechnol.">
        <title>Complete genome sequence of the myxobacterium Sorangium cellulosum.</title>
        <authorList>
            <person name="Schneiker S."/>
            <person name="Perlova O."/>
            <person name="Kaiser O."/>
            <person name="Gerth K."/>
            <person name="Alici A."/>
            <person name="Altmeyer M.O."/>
            <person name="Bartels D."/>
            <person name="Bekel T."/>
            <person name="Beyer S."/>
            <person name="Bode E."/>
            <person name="Bode H.B."/>
            <person name="Bolten C.J."/>
            <person name="Choudhuri J.V."/>
            <person name="Doss S."/>
            <person name="Elnakady Y.A."/>
            <person name="Frank B."/>
            <person name="Gaigalat L."/>
            <person name="Goesmann A."/>
            <person name="Groeger C."/>
            <person name="Gross F."/>
            <person name="Jelsbak L."/>
            <person name="Jelsbak L."/>
            <person name="Kalinowski J."/>
            <person name="Kegler C."/>
            <person name="Knauber T."/>
            <person name="Konietzny S."/>
            <person name="Kopp M."/>
            <person name="Krause L."/>
            <person name="Krug D."/>
            <person name="Linke B."/>
            <person name="Mahmud T."/>
            <person name="Martinez-Arias R."/>
            <person name="McHardy A.C."/>
            <person name="Merai M."/>
            <person name="Meyer F."/>
            <person name="Mormann S."/>
            <person name="Munoz-Dorado J."/>
            <person name="Perez J."/>
            <person name="Pradella S."/>
            <person name="Rachid S."/>
            <person name="Raddatz G."/>
            <person name="Rosenau F."/>
            <person name="Rueckert C."/>
            <person name="Sasse F."/>
            <person name="Scharfe M."/>
            <person name="Schuster S.C."/>
            <person name="Suen G."/>
            <person name="Treuner-Lange A."/>
            <person name="Velicer G.J."/>
            <person name="Vorholter F.-J."/>
            <person name="Weissman K.J."/>
            <person name="Welch R.D."/>
            <person name="Wenzel S.C."/>
            <person name="Whitworth D.E."/>
            <person name="Wilhelm S."/>
            <person name="Wittmann C."/>
            <person name="Bloecker H."/>
            <person name="Puehler A."/>
            <person name="Mueller R."/>
        </authorList>
    </citation>
    <scope>NUCLEOTIDE SEQUENCE [LARGE SCALE GENOMIC DNA]</scope>
    <source>
        <strain evidence="9">So ce56</strain>
    </source>
</reference>
<feature type="transmembrane region" description="Helical" evidence="7">
    <location>
        <begin position="182"/>
        <end position="202"/>
    </location>
</feature>
<keyword evidence="3 7" id="KW-0812">Transmembrane</keyword>
<accession>A9GP08</accession>
<name>A9GP08_SORC5</name>
<dbReference type="GO" id="GO:0005886">
    <property type="term" value="C:plasma membrane"/>
    <property type="evidence" value="ECO:0007669"/>
    <property type="project" value="UniProtKB-SubCell"/>
</dbReference>
<keyword evidence="4 7" id="KW-1133">Transmembrane helix</keyword>
<evidence type="ECO:0000256" key="6">
    <source>
        <dbReference type="SAM" id="MobiDB-lite"/>
    </source>
</evidence>
<feature type="transmembrane region" description="Helical" evidence="7">
    <location>
        <begin position="243"/>
        <end position="268"/>
    </location>
</feature>
<dbReference type="eggNOG" id="COG1295">
    <property type="taxonomic scope" value="Bacteria"/>
</dbReference>
<keyword evidence="2" id="KW-1003">Cell membrane</keyword>
<evidence type="ECO:0000256" key="7">
    <source>
        <dbReference type="SAM" id="Phobius"/>
    </source>
</evidence>
<dbReference type="KEGG" id="scl:sce6519"/>
<feature type="compositionally biased region" description="Polar residues" evidence="6">
    <location>
        <begin position="317"/>
        <end position="328"/>
    </location>
</feature>
<dbReference type="STRING" id="448385.sce6519"/>
<sequence length="368" mass="38957">MVLRPARGRATLPSVPARIRQQIARHRAAKAVWSVIVSLDRHNGPRAASAMAFDAFLSLIPLAAFAGYVLSRVQRWSDVVVRPILQAAPPDVATLVSEELIRLSQSSAVAPISITGFLWITSSGISTAMGVFDTIYNTRERPWYVRRAIAAACVMASLAVVPVVAGVGVLIGTLSGSTGARIVAFALPGGLVICMVAAFFRISIQRPNIERRRIFPGAVLTVVLWSAVSTLFSLYVATLGRYATFYGSLATVAIFLFWLWLLALALLIGGELNARLERERAGVTSIPPPGKWSALALSDLPELSDLPQSVTPPPQSATPLPLSTTLPQGATLPRGVAARLGDAQGAGSADEDEARGAPSSPREHQAAG</sequence>
<feature type="transmembrane region" description="Helical" evidence="7">
    <location>
        <begin position="112"/>
        <end position="136"/>
    </location>
</feature>
<keyword evidence="9" id="KW-1185">Reference proteome</keyword>
<feature type="transmembrane region" description="Helical" evidence="7">
    <location>
        <begin position="214"/>
        <end position="237"/>
    </location>
</feature>
<proteinExistence type="predicted"/>
<dbReference type="Pfam" id="PF03631">
    <property type="entry name" value="Virul_fac_BrkB"/>
    <property type="match status" value="1"/>
</dbReference>
<evidence type="ECO:0000256" key="4">
    <source>
        <dbReference type="ARBA" id="ARBA00022989"/>
    </source>
</evidence>
<dbReference type="BioCyc" id="SCEL448385:SCE_RS33435-MONOMER"/>
<dbReference type="Proteomes" id="UP000002139">
    <property type="component" value="Chromosome"/>
</dbReference>
<dbReference type="NCBIfam" id="TIGR00765">
    <property type="entry name" value="yihY_not_rbn"/>
    <property type="match status" value="1"/>
</dbReference>
<evidence type="ECO:0000313" key="9">
    <source>
        <dbReference type="Proteomes" id="UP000002139"/>
    </source>
</evidence>
<feature type="transmembrane region" description="Helical" evidence="7">
    <location>
        <begin position="148"/>
        <end position="170"/>
    </location>
</feature>
<evidence type="ECO:0000313" key="8">
    <source>
        <dbReference type="EMBL" id="CAN96688.1"/>
    </source>
</evidence>
<dbReference type="PANTHER" id="PTHR30213:SF0">
    <property type="entry name" value="UPF0761 MEMBRANE PROTEIN YIHY"/>
    <property type="match status" value="1"/>
</dbReference>
<dbReference type="eggNOG" id="COG1187">
    <property type="taxonomic scope" value="Bacteria"/>
</dbReference>
<evidence type="ECO:0000256" key="1">
    <source>
        <dbReference type="ARBA" id="ARBA00004651"/>
    </source>
</evidence>
<feature type="transmembrane region" description="Helical" evidence="7">
    <location>
        <begin position="51"/>
        <end position="70"/>
    </location>
</feature>
<comment type="subcellular location">
    <subcellularLocation>
        <location evidence="1">Cell membrane</location>
        <topology evidence="1">Multi-pass membrane protein</topology>
    </subcellularLocation>
</comment>
<organism evidence="8 9">
    <name type="scientific">Sorangium cellulosum (strain So ce56)</name>
    <name type="common">Polyangium cellulosum (strain So ce56)</name>
    <dbReference type="NCBI Taxonomy" id="448385"/>
    <lineage>
        <taxon>Bacteria</taxon>
        <taxon>Pseudomonadati</taxon>
        <taxon>Myxococcota</taxon>
        <taxon>Polyangia</taxon>
        <taxon>Polyangiales</taxon>
        <taxon>Polyangiaceae</taxon>
        <taxon>Sorangium</taxon>
    </lineage>
</organism>
<evidence type="ECO:0000256" key="5">
    <source>
        <dbReference type="ARBA" id="ARBA00023136"/>
    </source>
</evidence>
<gene>
    <name evidence="8" type="ordered locus">sce6519</name>
</gene>
<dbReference type="InterPro" id="IPR017039">
    <property type="entry name" value="Virul_fac_BrkB"/>
</dbReference>
<protein>
    <submittedName>
        <fullName evidence="8">tRNA processing ribonuclease BN</fullName>
    </submittedName>
</protein>
<dbReference type="EMBL" id="AM746676">
    <property type="protein sequence ID" value="CAN96688.1"/>
    <property type="molecule type" value="Genomic_DNA"/>
</dbReference>
<dbReference type="AlphaFoldDB" id="A9GP08"/>